<gene>
    <name evidence="2" type="ORF">ECRASSUSDP1_LOCUS8740</name>
</gene>
<dbReference type="EMBL" id="CAMPGE010008561">
    <property type="protein sequence ID" value="CAI2367455.1"/>
    <property type="molecule type" value="Genomic_DNA"/>
</dbReference>
<reference evidence="2" key="1">
    <citation type="submission" date="2023-07" db="EMBL/GenBank/DDBJ databases">
        <authorList>
            <consortium name="AG Swart"/>
            <person name="Singh M."/>
            <person name="Singh A."/>
            <person name="Seah K."/>
            <person name="Emmerich C."/>
        </authorList>
    </citation>
    <scope>NUCLEOTIDE SEQUENCE</scope>
    <source>
        <strain evidence="2">DP1</strain>
    </source>
</reference>
<organism evidence="2 3">
    <name type="scientific">Euplotes crassus</name>
    <dbReference type="NCBI Taxonomy" id="5936"/>
    <lineage>
        <taxon>Eukaryota</taxon>
        <taxon>Sar</taxon>
        <taxon>Alveolata</taxon>
        <taxon>Ciliophora</taxon>
        <taxon>Intramacronucleata</taxon>
        <taxon>Spirotrichea</taxon>
        <taxon>Hypotrichia</taxon>
        <taxon>Euplotida</taxon>
        <taxon>Euplotidae</taxon>
        <taxon>Moneuplotes</taxon>
    </lineage>
</organism>
<dbReference type="Proteomes" id="UP001295684">
    <property type="component" value="Unassembled WGS sequence"/>
</dbReference>
<comment type="caution">
    <text evidence="2">The sequence shown here is derived from an EMBL/GenBank/DDBJ whole genome shotgun (WGS) entry which is preliminary data.</text>
</comment>
<dbReference type="AlphaFoldDB" id="A0AAD1ULN9"/>
<evidence type="ECO:0000256" key="1">
    <source>
        <dbReference type="SAM" id="MobiDB-lite"/>
    </source>
</evidence>
<accession>A0AAD1ULN9</accession>
<name>A0AAD1ULN9_EUPCR</name>
<evidence type="ECO:0000313" key="3">
    <source>
        <dbReference type="Proteomes" id="UP001295684"/>
    </source>
</evidence>
<proteinExistence type="predicted"/>
<sequence length="391" mass="45723">MTSEVTNLLRKTKAKEKMNKRISSHDEFTKPDFDIKKYNTPKKIKALRKELEEREAILSSEILQQYPVYIQTYDNINEVSEILKTMKGQLSQYSMSISSLKSKIDDFSQKSNNNEWQNYINHSLDNNWEVVETQPSQDYIICKNAIPEGNFEDISRMGQPKDRDIHNYVTHKIEDILLKAGDKNDSNRYQECAKIFTDLTQKVDISQDELVKKIDNAYNQYVQELSRSIMMSGQAEHVNALIMCDCCKTAAKSLLFYQSNQLGMSLEKVDKTLKSSDQFEAELNAFVDFLIITKIKYIEMFSELNEVVLENIVDSKKIQFLQCYLKPWIEEQLETFKPFLSKYISKLRSSKHKTEYQGILRKAMNKLDKEGISIAYKIDQFISRHDLMTIF</sequence>
<protein>
    <submittedName>
        <fullName evidence="2">Uncharacterized protein</fullName>
    </submittedName>
</protein>
<feature type="region of interest" description="Disordered" evidence="1">
    <location>
        <begin position="1"/>
        <end position="23"/>
    </location>
</feature>
<evidence type="ECO:0000313" key="2">
    <source>
        <dbReference type="EMBL" id="CAI2367455.1"/>
    </source>
</evidence>
<keyword evidence="3" id="KW-1185">Reference proteome</keyword>